<dbReference type="GO" id="GO:0016787">
    <property type="term" value="F:hydrolase activity"/>
    <property type="evidence" value="ECO:0007669"/>
    <property type="project" value="UniProtKB-UniRule"/>
</dbReference>
<evidence type="ECO:0000256" key="1">
    <source>
        <dbReference type="ARBA" id="ARBA00008950"/>
    </source>
</evidence>
<dbReference type="SUPFAM" id="SSF56300">
    <property type="entry name" value="Metallo-dependent phosphatases"/>
    <property type="match status" value="1"/>
</dbReference>
<protein>
    <recommendedName>
        <fullName evidence="2">Phosphoesterase</fullName>
        <ecNumber evidence="2">3.1.4.-</ecNumber>
    </recommendedName>
</protein>
<comment type="caution">
    <text evidence="4">The sequence shown here is derived from an EMBL/GenBank/DDBJ whole genome shotgun (WGS) entry which is preliminary data.</text>
</comment>
<reference evidence="4" key="2">
    <citation type="journal article" date="2021" name="PeerJ">
        <title>Extensive microbial diversity within the chicken gut microbiome revealed by metagenomics and culture.</title>
        <authorList>
            <person name="Gilroy R."/>
            <person name="Ravi A."/>
            <person name="Getino M."/>
            <person name="Pursley I."/>
            <person name="Horton D.L."/>
            <person name="Alikhan N.F."/>
            <person name="Baker D."/>
            <person name="Gharbi K."/>
            <person name="Hall N."/>
            <person name="Watson M."/>
            <person name="Adriaenssens E.M."/>
            <person name="Foster-Nyarko E."/>
            <person name="Jarju S."/>
            <person name="Secka A."/>
            <person name="Antonio M."/>
            <person name="Oren A."/>
            <person name="Chaudhuri R.R."/>
            <person name="La Ragione R."/>
            <person name="Hildebrand F."/>
            <person name="Pallen M.J."/>
        </authorList>
    </citation>
    <scope>NUCLEOTIDE SEQUENCE</scope>
    <source>
        <strain evidence="4">6919</strain>
    </source>
</reference>
<evidence type="ECO:0000259" key="3">
    <source>
        <dbReference type="Pfam" id="PF12850"/>
    </source>
</evidence>
<dbReference type="EMBL" id="JADIMC010000022">
    <property type="protein sequence ID" value="MBO8475710.1"/>
    <property type="molecule type" value="Genomic_DNA"/>
</dbReference>
<evidence type="ECO:0000313" key="4">
    <source>
        <dbReference type="EMBL" id="MBO8475710.1"/>
    </source>
</evidence>
<evidence type="ECO:0000256" key="2">
    <source>
        <dbReference type="RuleBase" id="RU362039"/>
    </source>
</evidence>
<dbReference type="Proteomes" id="UP000823598">
    <property type="component" value="Unassembled WGS sequence"/>
</dbReference>
<dbReference type="Gene3D" id="3.60.21.10">
    <property type="match status" value="1"/>
</dbReference>
<feature type="domain" description="Calcineurin-like phosphoesterase" evidence="3">
    <location>
        <begin position="3"/>
        <end position="150"/>
    </location>
</feature>
<dbReference type="Pfam" id="PF12850">
    <property type="entry name" value="Metallophos_2"/>
    <property type="match status" value="1"/>
</dbReference>
<dbReference type="EC" id="3.1.4.-" evidence="2"/>
<gene>
    <name evidence="4" type="ORF">IAB88_01795</name>
</gene>
<evidence type="ECO:0000313" key="5">
    <source>
        <dbReference type="Proteomes" id="UP000823598"/>
    </source>
</evidence>
<accession>A0A9D9INV6</accession>
<organism evidence="4 5">
    <name type="scientific">Candidatus Limisoma faecipullorum</name>
    <dbReference type="NCBI Taxonomy" id="2840854"/>
    <lineage>
        <taxon>Bacteria</taxon>
        <taxon>Pseudomonadati</taxon>
        <taxon>Bacteroidota</taxon>
        <taxon>Bacteroidia</taxon>
        <taxon>Bacteroidales</taxon>
        <taxon>Candidatus Limisoma</taxon>
    </lineage>
</organism>
<dbReference type="InterPro" id="IPR029052">
    <property type="entry name" value="Metallo-depent_PP-like"/>
</dbReference>
<dbReference type="GO" id="GO:0046872">
    <property type="term" value="F:metal ion binding"/>
    <property type="evidence" value="ECO:0007669"/>
    <property type="project" value="UniProtKB-KW"/>
</dbReference>
<name>A0A9D9INV6_9BACT</name>
<comment type="cofactor">
    <cofactor evidence="2">
        <name>a divalent metal cation</name>
        <dbReference type="ChEBI" id="CHEBI:60240"/>
    </cofactor>
</comment>
<sequence length="170" mass="19042">MKKIGILSDTHGCWDDRYAVHFAGCDEIWHAGDIGSDEIIDRLEVVAPVVRAVAGNIDGADFRLRFGTMQEWMTEDVKVMMTHIGGYPGKYASGIKFRLETRRPKIFVAGHSHILKVIYDRQLQLLHINPGAAGVYGWQAVRTLIRLKIDGSDIKDLEVIELAKPDAVDK</sequence>
<dbReference type="InterPro" id="IPR000979">
    <property type="entry name" value="Phosphodiesterase_MJ0936/Vps29"/>
</dbReference>
<dbReference type="AlphaFoldDB" id="A0A9D9INV6"/>
<comment type="similarity">
    <text evidence="1 2">Belongs to the metallophosphoesterase superfamily. YfcE family.</text>
</comment>
<keyword evidence="2" id="KW-0479">Metal-binding</keyword>
<proteinExistence type="inferred from homology"/>
<dbReference type="InterPro" id="IPR024654">
    <property type="entry name" value="Calcineurin-like_PHP_lpxH"/>
</dbReference>
<dbReference type="NCBIfam" id="TIGR00040">
    <property type="entry name" value="yfcE"/>
    <property type="match status" value="1"/>
</dbReference>
<reference evidence="4" key="1">
    <citation type="submission" date="2020-10" db="EMBL/GenBank/DDBJ databases">
        <authorList>
            <person name="Gilroy R."/>
        </authorList>
    </citation>
    <scope>NUCLEOTIDE SEQUENCE</scope>
    <source>
        <strain evidence="4">6919</strain>
    </source>
</reference>